<feature type="transmembrane region" description="Helical" evidence="1">
    <location>
        <begin position="80"/>
        <end position="105"/>
    </location>
</feature>
<gene>
    <name evidence="2" type="ORF">SAMN05192558_102109</name>
</gene>
<name>A0A1H0HGE7_9PSEU</name>
<dbReference type="AlphaFoldDB" id="A0A1H0HGE7"/>
<keyword evidence="1" id="KW-0472">Membrane</keyword>
<dbReference type="Proteomes" id="UP000199651">
    <property type="component" value="Unassembled WGS sequence"/>
</dbReference>
<evidence type="ECO:0000313" key="3">
    <source>
        <dbReference type="Proteomes" id="UP000199651"/>
    </source>
</evidence>
<protein>
    <submittedName>
        <fullName evidence="2">Uncharacterized protein</fullName>
    </submittedName>
</protein>
<dbReference type="STRING" id="504798.SAMN05421871_101194"/>
<keyword evidence="1" id="KW-0812">Transmembrane</keyword>
<sequence length="106" mass="11264">MVDSKRNNRPDDSPIPLVWQDGLVKTGSLNAMILGVFIAAFTVVGLVVAPHWLWAAPLACTAAAFGVNHRMRQATRYSQVAVLGAITLALLIGAGTLLVLIAQAMR</sequence>
<reference evidence="3" key="1">
    <citation type="submission" date="2016-10" db="EMBL/GenBank/DDBJ databases">
        <authorList>
            <person name="Varghese N."/>
            <person name="Submissions S."/>
        </authorList>
    </citation>
    <scope>NUCLEOTIDE SEQUENCE [LARGE SCALE GENOMIC DNA]</scope>
    <source>
        <strain evidence="3">IBRC-M 10655</strain>
    </source>
</reference>
<keyword evidence="3" id="KW-1185">Reference proteome</keyword>
<evidence type="ECO:0000313" key="2">
    <source>
        <dbReference type="EMBL" id="SDO18286.1"/>
    </source>
</evidence>
<feature type="transmembrane region" description="Helical" evidence="1">
    <location>
        <begin position="29"/>
        <end position="46"/>
    </location>
</feature>
<dbReference type="EMBL" id="FNJB01000002">
    <property type="protein sequence ID" value="SDO18286.1"/>
    <property type="molecule type" value="Genomic_DNA"/>
</dbReference>
<proteinExistence type="predicted"/>
<keyword evidence="1" id="KW-1133">Transmembrane helix</keyword>
<accession>A0A1H0HGE7</accession>
<evidence type="ECO:0000256" key="1">
    <source>
        <dbReference type="SAM" id="Phobius"/>
    </source>
</evidence>
<dbReference type="OrthoDB" id="10006488at2"/>
<dbReference type="RefSeq" id="WP_091370439.1">
    <property type="nucleotide sequence ID" value="NZ_FNDV01000001.1"/>
</dbReference>
<organism evidence="2 3">
    <name type="scientific">Actinokineospora alba</name>
    <dbReference type="NCBI Taxonomy" id="504798"/>
    <lineage>
        <taxon>Bacteria</taxon>
        <taxon>Bacillati</taxon>
        <taxon>Actinomycetota</taxon>
        <taxon>Actinomycetes</taxon>
        <taxon>Pseudonocardiales</taxon>
        <taxon>Pseudonocardiaceae</taxon>
        <taxon>Actinokineospora</taxon>
    </lineage>
</organism>